<evidence type="ECO:0000256" key="1">
    <source>
        <dbReference type="ARBA" id="ARBA00005964"/>
    </source>
</evidence>
<reference evidence="5 6" key="1">
    <citation type="journal article" date="2024" name="BMC Genomics">
        <title>De novo assembly and annotation of Popillia japonica's genome with initial clues to its potential as an invasive pest.</title>
        <authorList>
            <person name="Cucini C."/>
            <person name="Boschi S."/>
            <person name="Funari R."/>
            <person name="Cardaioli E."/>
            <person name="Iannotti N."/>
            <person name="Marturano G."/>
            <person name="Paoli F."/>
            <person name="Bruttini M."/>
            <person name="Carapelli A."/>
            <person name="Frati F."/>
            <person name="Nardi F."/>
        </authorList>
    </citation>
    <scope>NUCLEOTIDE SEQUENCE [LARGE SCALE GENOMIC DNA]</scope>
    <source>
        <strain evidence="5">DMR45628</strain>
    </source>
</reference>
<dbReference type="InterPro" id="IPR051093">
    <property type="entry name" value="Neuroligin/BSAL"/>
</dbReference>
<feature type="compositionally biased region" description="Basic and acidic residues" evidence="3">
    <location>
        <begin position="1"/>
        <end position="10"/>
    </location>
</feature>
<comment type="similarity">
    <text evidence="1">Belongs to the type-B carboxylesterase/lipase family.</text>
</comment>
<dbReference type="SUPFAM" id="SSF53474">
    <property type="entry name" value="alpha/beta-Hydrolases"/>
    <property type="match status" value="1"/>
</dbReference>
<dbReference type="InterPro" id="IPR029058">
    <property type="entry name" value="AB_hydrolase_fold"/>
</dbReference>
<evidence type="ECO:0000256" key="2">
    <source>
        <dbReference type="ARBA" id="ARBA00023180"/>
    </source>
</evidence>
<feature type="region of interest" description="Disordered" evidence="3">
    <location>
        <begin position="1"/>
        <end position="31"/>
    </location>
</feature>
<dbReference type="EMBL" id="JASPKY010000175">
    <property type="protein sequence ID" value="KAK9727807.1"/>
    <property type="molecule type" value="Genomic_DNA"/>
</dbReference>
<evidence type="ECO:0000313" key="5">
    <source>
        <dbReference type="EMBL" id="KAK9727807.1"/>
    </source>
</evidence>
<accession>A0AAW1L3U7</accession>
<dbReference type="Proteomes" id="UP001458880">
    <property type="component" value="Unassembled WGS sequence"/>
</dbReference>
<dbReference type="InterPro" id="IPR002018">
    <property type="entry name" value="CarbesteraseB"/>
</dbReference>
<sequence>MYNANDEQKKNKACYSNAADKSTRQTSPGRIHSIKKKIKLAIPMRPINQQGKHRPAESIRLSTTSKANKSIARPNPFDYRQRPRQGCIHGEELPYIFGAPLVGGFMHFGRNQRQGCIHGEELPYIFGAPLVGGFMHFGRNYTKSEVLLAETTMIYWSNFARTGNPNEPPEADISHGARQERNRFKNIEWTAYEAVHKKYLNLGSHGARQERNRFKNIEWTAYEAVHKKYLNLDTKPKLKNHYRAHRLSFWLNLVPDLHKPGGDDVPRSHHDLPDDEPPPPKLPSLNPRKLPTTESPDSRSTPNFFNYSALATIATSEFLQLFRVGDDSHVRFDGARRRIRRS</sequence>
<feature type="compositionally biased region" description="Basic and acidic residues" evidence="3">
    <location>
        <begin position="261"/>
        <end position="272"/>
    </location>
</feature>
<feature type="compositionally biased region" description="Polar residues" evidence="3">
    <location>
        <begin position="292"/>
        <end position="302"/>
    </location>
</feature>
<dbReference type="AlphaFoldDB" id="A0AAW1L3U7"/>
<name>A0AAW1L3U7_POPJA</name>
<organism evidence="5 6">
    <name type="scientific">Popillia japonica</name>
    <name type="common">Japanese beetle</name>
    <dbReference type="NCBI Taxonomy" id="7064"/>
    <lineage>
        <taxon>Eukaryota</taxon>
        <taxon>Metazoa</taxon>
        <taxon>Ecdysozoa</taxon>
        <taxon>Arthropoda</taxon>
        <taxon>Hexapoda</taxon>
        <taxon>Insecta</taxon>
        <taxon>Pterygota</taxon>
        <taxon>Neoptera</taxon>
        <taxon>Endopterygota</taxon>
        <taxon>Coleoptera</taxon>
        <taxon>Polyphaga</taxon>
        <taxon>Scarabaeiformia</taxon>
        <taxon>Scarabaeidae</taxon>
        <taxon>Rutelinae</taxon>
        <taxon>Popillia</taxon>
    </lineage>
</organism>
<gene>
    <name evidence="5" type="ORF">QE152_g18994</name>
</gene>
<comment type="caution">
    <text evidence="5">The sequence shown here is derived from an EMBL/GenBank/DDBJ whole genome shotgun (WGS) entry which is preliminary data.</text>
</comment>
<feature type="domain" description="Carboxylesterase type B" evidence="4">
    <location>
        <begin position="111"/>
        <end position="211"/>
    </location>
</feature>
<protein>
    <submittedName>
        <fullName evidence="5">Carboxylesterase family</fullName>
    </submittedName>
</protein>
<evidence type="ECO:0000256" key="3">
    <source>
        <dbReference type="SAM" id="MobiDB-lite"/>
    </source>
</evidence>
<dbReference type="Pfam" id="PF00135">
    <property type="entry name" value="COesterase"/>
    <property type="match status" value="1"/>
</dbReference>
<dbReference type="PANTHER" id="PTHR43903">
    <property type="entry name" value="NEUROLIGIN"/>
    <property type="match status" value="1"/>
</dbReference>
<keyword evidence="2" id="KW-0325">Glycoprotein</keyword>
<feature type="region of interest" description="Disordered" evidence="3">
    <location>
        <begin position="261"/>
        <end position="302"/>
    </location>
</feature>
<evidence type="ECO:0000313" key="6">
    <source>
        <dbReference type="Proteomes" id="UP001458880"/>
    </source>
</evidence>
<keyword evidence="6" id="KW-1185">Reference proteome</keyword>
<proteinExistence type="inferred from homology"/>
<evidence type="ECO:0000259" key="4">
    <source>
        <dbReference type="Pfam" id="PF00135"/>
    </source>
</evidence>
<dbReference type="Gene3D" id="3.40.50.1820">
    <property type="entry name" value="alpha/beta hydrolase"/>
    <property type="match status" value="2"/>
</dbReference>